<proteinExistence type="predicted"/>
<protein>
    <submittedName>
        <fullName evidence="2">Uncharacterized protein</fullName>
    </submittedName>
</protein>
<keyword evidence="1" id="KW-1133">Transmembrane helix</keyword>
<evidence type="ECO:0000313" key="3">
    <source>
        <dbReference type="Proteomes" id="UP000031972"/>
    </source>
</evidence>
<organism evidence="2 3">
    <name type="scientific">Jeotgalibacillus campisalis</name>
    <dbReference type="NCBI Taxonomy" id="220754"/>
    <lineage>
        <taxon>Bacteria</taxon>
        <taxon>Bacillati</taxon>
        <taxon>Bacillota</taxon>
        <taxon>Bacilli</taxon>
        <taxon>Bacillales</taxon>
        <taxon>Caryophanaceae</taxon>
        <taxon>Jeotgalibacillus</taxon>
    </lineage>
</organism>
<gene>
    <name evidence="2" type="ORF">KR50_07560</name>
</gene>
<dbReference type="Proteomes" id="UP000031972">
    <property type="component" value="Unassembled WGS sequence"/>
</dbReference>
<keyword evidence="1" id="KW-0472">Membrane</keyword>
<reference evidence="2 3" key="1">
    <citation type="submission" date="2015-01" db="EMBL/GenBank/DDBJ databases">
        <title>Jeotgalibacillus campisalis genome sequencing.</title>
        <authorList>
            <person name="Goh K.M."/>
            <person name="Chan K.-G."/>
            <person name="Yaakop A.S."/>
            <person name="Ee R."/>
            <person name="Gan H.M."/>
            <person name="Chan C.S."/>
        </authorList>
    </citation>
    <scope>NUCLEOTIDE SEQUENCE [LARGE SCALE GENOMIC DNA]</scope>
    <source>
        <strain evidence="2 3">SF-57</strain>
    </source>
</reference>
<dbReference type="EMBL" id="JXRR01000008">
    <property type="protein sequence ID" value="KIL50875.1"/>
    <property type="molecule type" value="Genomic_DNA"/>
</dbReference>
<keyword evidence="1" id="KW-0812">Transmembrane</keyword>
<name>A0A0C2RKV3_9BACL</name>
<keyword evidence="3" id="KW-1185">Reference proteome</keyword>
<dbReference type="RefSeq" id="WP_156969452.1">
    <property type="nucleotide sequence ID" value="NZ_JXRR01000008.1"/>
</dbReference>
<evidence type="ECO:0000256" key="1">
    <source>
        <dbReference type="SAM" id="Phobius"/>
    </source>
</evidence>
<dbReference type="PATRIC" id="fig|220754.4.peg.775"/>
<comment type="caution">
    <text evidence="2">The sequence shown here is derived from an EMBL/GenBank/DDBJ whole genome shotgun (WGS) entry which is preliminary data.</text>
</comment>
<evidence type="ECO:0000313" key="2">
    <source>
        <dbReference type="EMBL" id="KIL50875.1"/>
    </source>
</evidence>
<feature type="transmembrane region" description="Helical" evidence="1">
    <location>
        <begin position="34"/>
        <end position="55"/>
    </location>
</feature>
<accession>A0A0C2RKV3</accession>
<dbReference type="AlphaFoldDB" id="A0A0C2RKV3"/>
<sequence length="56" mass="6186">MEWVFPVLALIGFLLLYAVTKRNTNNGSLSRKGFIQFIAVFAGTFAAVIGIVYYLA</sequence>
<dbReference type="OrthoDB" id="2973323at2"/>